<evidence type="ECO:0000259" key="2">
    <source>
        <dbReference type="PROSITE" id="PS51465"/>
    </source>
</evidence>
<accession>A0A1B6LVK6</accession>
<feature type="domain" description="Kazal-like" evidence="2">
    <location>
        <begin position="98"/>
        <end position="156"/>
    </location>
</feature>
<sequence length="163" mass="17235">QEGRCADLMSGPTSYAMIADCIVPLDLCSTSSPPPPQLPRSGYNRLSSRPRTTSVMASILLKTLLVTACLCVCLATALPSKKDSYGSSAKKATSTTTKPPKPKCDTACPDDYTPVCANEKGSSEKAKSFGNICVMDKYNCEHGTNLEKESDGECKNGSGVRLA</sequence>
<feature type="region of interest" description="Disordered" evidence="1">
    <location>
        <begin position="81"/>
        <end position="102"/>
    </location>
</feature>
<protein>
    <recommendedName>
        <fullName evidence="2">Kazal-like domain-containing protein</fullName>
    </recommendedName>
</protein>
<dbReference type="SMART" id="SM00280">
    <property type="entry name" value="KAZAL"/>
    <property type="match status" value="1"/>
</dbReference>
<dbReference type="EMBL" id="GEBQ01012283">
    <property type="protein sequence ID" value="JAT27694.1"/>
    <property type="molecule type" value="Transcribed_RNA"/>
</dbReference>
<reference evidence="3" key="1">
    <citation type="submission" date="2015-11" db="EMBL/GenBank/DDBJ databases">
        <title>De novo transcriptome assembly of four potential Pierce s Disease insect vectors from Arizona vineyards.</title>
        <authorList>
            <person name="Tassone E.E."/>
        </authorList>
    </citation>
    <scope>NUCLEOTIDE SEQUENCE</scope>
</reference>
<organism evidence="3">
    <name type="scientific">Graphocephala atropunctata</name>
    <dbReference type="NCBI Taxonomy" id="36148"/>
    <lineage>
        <taxon>Eukaryota</taxon>
        <taxon>Metazoa</taxon>
        <taxon>Ecdysozoa</taxon>
        <taxon>Arthropoda</taxon>
        <taxon>Hexapoda</taxon>
        <taxon>Insecta</taxon>
        <taxon>Pterygota</taxon>
        <taxon>Neoptera</taxon>
        <taxon>Paraneoptera</taxon>
        <taxon>Hemiptera</taxon>
        <taxon>Auchenorrhyncha</taxon>
        <taxon>Membracoidea</taxon>
        <taxon>Cicadellidae</taxon>
        <taxon>Cicadellinae</taxon>
        <taxon>Cicadellini</taxon>
        <taxon>Graphocephala</taxon>
    </lineage>
</organism>
<dbReference type="CDD" id="cd00104">
    <property type="entry name" value="KAZAL_FS"/>
    <property type="match status" value="1"/>
</dbReference>
<dbReference type="Gene3D" id="3.30.60.30">
    <property type="match status" value="1"/>
</dbReference>
<name>A0A1B6LVK6_9HEMI</name>
<feature type="compositionally biased region" description="Low complexity" evidence="1">
    <location>
        <begin position="87"/>
        <end position="98"/>
    </location>
</feature>
<evidence type="ECO:0000313" key="3">
    <source>
        <dbReference type="EMBL" id="JAT27694.1"/>
    </source>
</evidence>
<proteinExistence type="predicted"/>
<dbReference type="SUPFAM" id="SSF100895">
    <property type="entry name" value="Kazal-type serine protease inhibitors"/>
    <property type="match status" value="1"/>
</dbReference>
<feature type="non-terminal residue" evidence="3">
    <location>
        <position position="1"/>
    </location>
</feature>
<dbReference type="PROSITE" id="PS51465">
    <property type="entry name" value="KAZAL_2"/>
    <property type="match status" value="1"/>
</dbReference>
<dbReference type="AlphaFoldDB" id="A0A1B6LVK6"/>
<dbReference type="Pfam" id="PF07648">
    <property type="entry name" value="Kazal_2"/>
    <property type="match status" value="1"/>
</dbReference>
<evidence type="ECO:0000256" key="1">
    <source>
        <dbReference type="SAM" id="MobiDB-lite"/>
    </source>
</evidence>
<dbReference type="InterPro" id="IPR036058">
    <property type="entry name" value="Kazal_dom_sf"/>
</dbReference>
<dbReference type="InterPro" id="IPR002350">
    <property type="entry name" value="Kazal_dom"/>
</dbReference>
<gene>
    <name evidence="3" type="ORF">g.8543</name>
</gene>